<dbReference type="RefSeq" id="WP_260559954.1">
    <property type="nucleotide sequence ID" value="NZ_BAABEC010000074.1"/>
</dbReference>
<reference evidence="1" key="1">
    <citation type="submission" date="2022-09" db="EMBL/GenBank/DDBJ databases">
        <title>genome sequence of Deinococcus rubellus.</title>
        <authorList>
            <person name="Srinivasan S."/>
        </authorList>
    </citation>
    <scope>NUCLEOTIDE SEQUENCE</scope>
    <source>
        <strain evidence="1">Ant6</strain>
    </source>
</reference>
<gene>
    <name evidence="1" type="ORF">N0D28_13180</name>
</gene>
<evidence type="ECO:0000313" key="2">
    <source>
        <dbReference type="Proteomes" id="UP001060261"/>
    </source>
</evidence>
<organism evidence="1 2">
    <name type="scientific">Deinococcus rubellus</name>
    <dbReference type="NCBI Taxonomy" id="1889240"/>
    <lineage>
        <taxon>Bacteria</taxon>
        <taxon>Thermotogati</taxon>
        <taxon>Deinococcota</taxon>
        <taxon>Deinococci</taxon>
        <taxon>Deinococcales</taxon>
        <taxon>Deinococcaceae</taxon>
        <taxon>Deinococcus</taxon>
    </lineage>
</organism>
<dbReference type="InterPro" id="IPR007061">
    <property type="entry name" value="MST-like"/>
</dbReference>
<accession>A0ABY5YFE4</accession>
<evidence type="ECO:0000313" key="1">
    <source>
        <dbReference type="EMBL" id="UWX63671.1"/>
    </source>
</evidence>
<proteinExistence type="predicted"/>
<sequence>MTRRMQEEDFRIEPQPPYTPHIGALVQMMAYARFTTLQAVDGLSMDELDAVPTNFTNSIGMLLAHIAATDRMYQYLSFEGVDPMHENVAEYAEYAPYIGAMTFGKKGEKVRGRTLDELLTDLDAVRTKTLTELAGRGDTWLASRLSAPDFDYPNHHWAWFHVMEDEVSHRGQIRLIRKALKQ</sequence>
<dbReference type="InterPro" id="IPR034660">
    <property type="entry name" value="DinB/YfiT-like"/>
</dbReference>
<name>A0ABY5YFE4_9DEIO</name>
<dbReference type="SUPFAM" id="SSF109854">
    <property type="entry name" value="DinB/YfiT-like putative metalloenzymes"/>
    <property type="match status" value="1"/>
</dbReference>
<keyword evidence="2" id="KW-1185">Reference proteome</keyword>
<protein>
    <submittedName>
        <fullName evidence="1">DinB family protein</fullName>
    </submittedName>
</protein>
<dbReference type="EMBL" id="CP104213">
    <property type="protein sequence ID" value="UWX63671.1"/>
    <property type="molecule type" value="Genomic_DNA"/>
</dbReference>
<dbReference type="Proteomes" id="UP001060261">
    <property type="component" value="Chromosome"/>
</dbReference>
<dbReference type="Gene3D" id="1.20.120.450">
    <property type="entry name" value="dinb family like domain"/>
    <property type="match status" value="1"/>
</dbReference>
<dbReference type="Pfam" id="PF04978">
    <property type="entry name" value="MST"/>
    <property type="match status" value="1"/>
</dbReference>